<organism evidence="1 2">
    <name type="scientific">Sporosarcina pasteurii</name>
    <name type="common">Bacillus pasteurii</name>
    <dbReference type="NCBI Taxonomy" id="1474"/>
    <lineage>
        <taxon>Bacteria</taxon>
        <taxon>Bacillati</taxon>
        <taxon>Bacillota</taxon>
        <taxon>Bacilli</taxon>
        <taxon>Bacillales</taxon>
        <taxon>Caryophanaceae</taxon>
        <taxon>Sporosarcina</taxon>
    </lineage>
</organism>
<dbReference type="AlphaFoldDB" id="A0A380CDS9"/>
<evidence type="ECO:0000313" key="2">
    <source>
        <dbReference type="Proteomes" id="UP000254519"/>
    </source>
</evidence>
<dbReference type="Proteomes" id="UP000254519">
    <property type="component" value="Unassembled WGS sequence"/>
</dbReference>
<gene>
    <name evidence="1" type="ORF">NCTC4822_02804</name>
</gene>
<protein>
    <submittedName>
        <fullName evidence="1">Uncharacterized protein</fullName>
    </submittedName>
</protein>
<sequence length="47" mass="5548">MILFNMFGNQLDSGRYDCIEKSQLIRFFGKAEIFIYSGLKIFTYSIK</sequence>
<reference evidence="1 2" key="1">
    <citation type="submission" date="2018-06" db="EMBL/GenBank/DDBJ databases">
        <authorList>
            <consortium name="Pathogen Informatics"/>
            <person name="Doyle S."/>
        </authorList>
    </citation>
    <scope>NUCLEOTIDE SEQUENCE [LARGE SCALE GENOMIC DNA]</scope>
    <source>
        <strain evidence="2">ATCC 11859 / DSM 33 / NCIB 8841 / NCTC 4822</strain>
    </source>
</reference>
<dbReference type="EMBL" id="UGYZ01000002">
    <property type="protein sequence ID" value="SUJ17232.1"/>
    <property type="molecule type" value="Genomic_DNA"/>
</dbReference>
<proteinExistence type="predicted"/>
<evidence type="ECO:0000313" key="1">
    <source>
        <dbReference type="EMBL" id="SUJ17232.1"/>
    </source>
</evidence>
<name>A0A380CDS9_SPOPA</name>
<accession>A0A380CDS9</accession>
<keyword evidence="2" id="KW-1185">Reference proteome</keyword>